<evidence type="ECO:0000313" key="2">
    <source>
        <dbReference type="Proteomes" id="UP000198582"/>
    </source>
</evidence>
<keyword evidence="2" id="KW-1185">Reference proteome</keyword>
<dbReference type="EMBL" id="FOEF01000001">
    <property type="protein sequence ID" value="SEO53286.1"/>
    <property type="molecule type" value="Genomic_DNA"/>
</dbReference>
<name>A0A1H8QGX5_9PSEU</name>
<dbReference type="RefSeq" id="WP_245787095.1">
    <property type="nucleotide sequence ID" value="NZ_FOEF01000001.1"/>
</dbReference>
<gene>
    <name evidence="1" type="ORF">SAMN04489732_101349</name>
</gene>
<organism evidence="1 2">
    <name type="scientific">Amycolatopsis saalfeldensis</name>
    <dbReference type="NCBI Taxonomy" id="394193"/>
    <lineage>
        <taxon>Bacteria</taxon>
        <taxon>Bacillati</taxon>
        <taxon>Actinomycetota</taxon>
        <taxon>Actinomycetes</taxon>
        <taxon>Pseudonocardiales</taxon>
        <taxon>Pseudonocardiaceae</taxon>
        <taxon>Amycolatopsis</taxon>
    </lineage>
</organism>
<evidence type="ECO:0000313" key="1">
    <source>
        <dbReference type="EMBL" id="SEO53286.1"/>
    </source>
</evidence>
<dbReference type="AlphaFoldDB" id="A0A1H8QGX5"/>
<reference evidence="1 2" key="1">
    <citation type="submission" date="2016-10" db="EMBL/GenBank/DDBJ databases">
        <authorList>
            <person name="de Groot N.N."/>
        </authorList>
    </citation>
    <scope>NUCLEOTIDE SEQUENCE [LARGE SCALE GENOMIC DNA]</scope>
    <source>
        <strain evidence="1 2">DSM 44993</strain>
    </source>
</reference>
<protein>
    <submittedName>
        <fullName evidence="1">Uncharacterized protein</fullName>
    </submittedName>
</protein>
<proteinExistence type="predicted"/>
<dbReference type="Proteomes" id="UP000198582">
    <property type="component" value="Unassembled WGS sequence"/>
</dbReference>
<accession>A0A1H8QGX5</accession>
<sequence>MSAGVRSDGAGVRSDGADVLQVLFCPAQHNSEHHYGPAIRLVWRTAADVPAVAEPPPEPEDAEPELILEARLLDVLVLRGPVAARVRGASAPGAGVRLPGGRAAVWL</sequence>